<dbReference type="AlphaFoldDB" id="A0A5E4VGR6"/>
<dbReference type="Proteomes" id="UP000343335">
    <property type="component" value="Unassembled WGS sequence"/>
</dbReference>
<protein>
    <submittedName>
        <fullName evidence="2">Peptidase M15</fullName>
    </submittedName>
</protein>
<name>A0A5E4VGR6_9BURK</name>
<dbReference type="EMBL" id="CABPSA010000004">
    <property type="protein sequence ID" value="VVE10754.1"/>
    <property type="molecule type" value="Genomic_DNA"/>
</dbReference>
<proteinExistence type="predicted"/>
<feature type="domain" description="Peptidase M15A C-terminal" evidence="1">
    <location>
        <begin position="8"/>
        <end position="122"/>
    </location>
</feature>
<reference evidence="2 3" key="1">
    <citation type="submission" date="2019-08" db="EMBL/GenBank/DDBJ databases">
        <authorList>
            <person name="Peeters C."/>
        </authorList>
    </citation>
    <scope>NUCLEOTIDE SEQUENCE [LARGE SCALE GENOMIC DNA]</scope>
    <source>
        <strain evidence="2 3">LMG 31010</strain>
    </source>
</reference>
<dbReference type="InterPro" id="IPR013230">
    <property type="entry name" value="Peptidase_M15A_C"/>
</dbReference>
<dbReference type="SUPFAM" id="SSF55166">
    <property type="entry name" value="Hedgehog/DD-peptidase"/>
    <property type="match status" value="1"/>
</dbReference>
<dbReference type="InterPro" id="IPR009045">
    <property type="entry name" value="Zn_M74/Hedgehog-like"/>
</dbReference>
<organism evidence="2 3">
    <name type="scientific">Pandoraea commovens</name>
    <dbReference type="NCBI Taxonomy" id="2508289"/>
    <lineage>
        <taxon>Bacteria</taxon>
        <taxon>Pseudomonadati</taxon>
        <taxon>Pseudomonadota</taxon>
        <taxon>Betaproteobacteria</taxon>
        <taxon>Burkholderiales</taxon>
        <taxon>Burkholderiaceae</taxon>
        <taxon>Pandoraea</taxon>
    </lineage>
</organism>
<dbReference type="Pfam" id="PF08291">
    <property type="entry name" value="Peptidase_M15_3"/>
    <property type="match status" value="1"/>
</dbReference>
<dbReference type="Gene3D" id="3.30.1380.10">
    <property type="match status" value="1"/>
</dbReference>
<evidence type="ECO:0000313" key="3">
    <source>
        <dbReference type="Proteomes" id="UP000343335"/>
    </source>
</evidence>
<evidence type="ECO:0000259" key="1">
    <source>
        <dbReference type="Pfam" id="PF08291"/>
    </source>
</evidence>
<accession>A0A5E4VGR6</accession>
<gene>
    <name evidence="2" type="ORF">PCO31010_02636</name>
</gene>
<sequence>MAPNELTAHFTLDELTHSQTADRRGIDNTAPDDIVANLTRVAQTLERVRVLLGSRPVTISSGYRSADLNRAVGGARNSAHLYGLAADFICPGYGTPLQICKAIAASNIEFDQLIQEGKWVHLGLAKAGEKARRQVLTANFSGGSATYREGL</sequence>
<evidence type="ECO:0000313" key="2">
    <source>
        <dbReference type="EMBL" id="VVE10754.1"/>
    </source>
</evidence>
<dbReference type="RefSeq" id="WP_150664650.1">
    <property type="nucleotide sequence ID" value="NZ_CABPSA010000004.1"/>
</dbReference>
<dbReference type="OrthoDB" id="5242612at2"/>